<sequence>MKKISTDPLDCKVLIVENAMAFRPMAVLKKTYPYVTACTTPQARDTASVMSFSLEANVVFLADLLPALSHNCIHYAQFIREQRKRQNMSSEPEGSPMNLQKINMDNVSEPENFMSSTSLSDTSLSYPARHRYWV</sequence>
<evidence type="ECO:0000313" key="2">
    <source>
        <dbReference type="Proteomes" id="UP000622797"/>
    </source>
</evidence>
<dbReference type="Proteomes" id="UP000622797">
    <property type="component" value="Unassembled WGS sequence"/>
</dbReference>
<dbReference type="AlphaFoldDB" id="A0A8H4TP07"/>
<gene>
    <name evidence="1" type="ORF">FSARC_10186</name>
</gene>
<organism evidence="1 2">
    <name type="scientific">Fusarium sarcochroum</name>
    <dbReference type="NCBI Taxonomy" id="1208366"/>
    <lineage>
        <taxon>Eukaryota</taxon>
        <taxon>Fungi</taxon>
        <taxon>Dikarya</taxon>
        <taxon>Ascomycota</taxon>
        <taxon>Pezizomycotina</taxon>
        <taxon>Sordariomycetes</taxon>
        <taxon>Hypocreomycetidae</taxon>
        <taxon>Hypocreales</taxon>
        <taxon>Nectriaceae</taxon>
        <taxon>Fusarium</taxon>
        <taxon>Fusarium lateritium species complex</taxon>
    </lineage>
</organism>
<dbReference type="EMBL" id="JABEXW010000609">
    <property type="protein sequence ID" value="KAF4961451.1"/>
    <property type="molecule type" value="Genomic_DNA"/>
</dbReference>
<comment type="caution">
    <text evidence="1">The sequence shown here is derived from an EMBL/GenBank/DDBJ whole genome shotgun (WGS) entry which is preliminary data.</text>
</comment>
<evidence type="ECO:0000313" key="1">
    <source>
        <dbReference type="EMBL" id="KAF4961451.1"/>
    </source>
</evidence>
<proteinExistence type="predicted"/>
<protein>
    <submittedName>
        <fullName evidence="1">Uncharacterized protein</fullName>
    </submittedName>
</protein>
<accession>A0A8H4TP07</accession>
<name>A0A8H4TP07_9HYPO</name>
<reference evidence="1" key="2">
    <citation type="submission" date="2020-05" db="EMBL/GenBank/DDBJ databases">
        <authorList>
            <person name="Kim H.-S."/>
            <person name="Proctor R.H."/>
            <person name="Brown D.W."/>
        </authorList>
    </citation>
    <scope>NUCLEOTIDE SEQUENCE</scope>
    <source>
        <strain evidence="1">NRRL 20472</strain>
    </source>
</reference>
<keyword evidence="2" id="KW-1185">Reference proteome</keyword>
<reference evidence="1" key="1">
    <citation type="journal article" date="2020" name="BMC Genomics">
        <title>Correction to: Identification and distribution of gene clusters required for synthesis of sphingolipid metabolism inhibitors in diverse species of the filamentous fungus Fusarium.</title>
        <authorList>
            <person name="Kim H.S."/>
            <person name="Lohmar J.M."/>
            <person name="Busman M."/>
            <person name="Brown D.W."/>
            <person name="Naumann T.A."/>
            <person name="Divon H.H."/>
            <person name="Lysoe E."/>
            <person name="Uhlig S."/>
            <person name="Proctor R.H."/>
        </authorList>
    </citation>
    <scope>NUCLEOTIDE SEQUENCE</scope>
    <source>
        <strain evidence="1">NRRL 20472</strain>
    </source>
</reference>